<dbReference type="OMA" id="YNKREDP"/>
<feature type="compositionally biased region" description="Polar residues" evidence="8">
    <location>
        <begin position="812"/>
        <end position="827"/>
    </location>
</feature>
<dbReference type="SUPFAM" id="SSF52540">
    <property type="entry name" value="P-loop containing nucleoside triphosphate hydrolases"/>
    <property type="match status" value="1"/>
</dbReference>
<evidence type="ECO:0000256" key="3">
    <source>
        <dbReference type="ARBA" id="ARBA00022741"/>
    </source>
</evidence>
<dbReference type="GO" id="GO:0003682">
    <property type="term" value="F:chromatin binding"/>
    <property type="evidence" value="ECO:0007669"/>
    <property type="project" value="TreeGrafter"/>
</dbReference>
<dbReference type="HOGENOM" id="CLU_006397_0_0_1"/>
<evidence type="ECO:0000256" key="5">
    <source>
        <dbReference type="ARBA" id="ARBA00022840"/>
    </source>
</evidence>
<evidence type="ECO:0000256" key="6">
    <source>
        <dbReference type="ARBA" id="ARBA00023242"/>
    </source>
</evidence>
<dbReference type="PANTHER" id="PTHR12172:SF0">
    <property type="entry name" value="CELL CYCLE CHECKPOINT PROTEIN RAD17"/>
    <property type="match status" value="1"/>
</dbReference>
<protein>
    <submittedName>
        <fullName evidence="10">Cell cycle checkpoint protein rad17</fullName>
    </submittedName>
</protein>
<dbReference type="VEuPathDB" id="FungiDB:NFIA_096520"/>
<dbReference type="EMBL" id="DS027694">
    <property type="protein sequence ID" value="EAW20030.1"/>
    <property type="molecule type" value="Genomic_DNA"/>
</dbReference>
<dbReference type="GO" id="GO:0006281">
    <property type="term" value="P:DNA repair"/>
    <property type="evidence" value="ECO:0007669"/>
    <property type="project" value="InterPro"/>
</dbReference>
<feature type="compositionally biased region" description="Low complexity" evidence="8">
    <location>
        <begin position="72"/>
        <end position="84"/>
    </location>
</feature>
<evidence type="ECO:0000256" key="2">
    <source>
        <dbReference type="ARBA" id="ARBA00006168"/>
    </source>
</evidence>
<keyword evidence="7" id="KW-0131">Cell cycle</keyword>
<dbReference type="InterPro" id="IPR004582">
    <property type="entry name" value="Checkpoint_prot_Rad17_Rad24"/>
</dbReference>
<feature type="compositionally biased region" description="Basic and acidic residues" evidence="8">
    <location>
        <begin position="801"/>
        <end position="811"/>
    </location>
</feature>
<sequence length="858" mass="95858">MATHAAKRQRVSIVRPLEDQVGLQILVILLLKGICPPDKCKGNEPSLLISSSPDCEVLLHRNSPSGTDVHLQQTSQQTSASTATLPSEPVYRRTECSKPPSSKISKTRSLHNFFPAASETQRWDTHKAESFRWTQPRTDKVDISDDTIEDGYDSYDELFSDYIADRKVTPEKRMGAPLAAGERVDQAQAITHTFRSRSFASNRKRFVVLSASESKHHGSYSLGNNYDKDAEELPWAQKYSPVNLNELAVHKKKIADVQSWLSDALRAFEKKLLVLRGPAGSGKTTTLSLLSDKLGFDVLEWRNPSGSEFAAKGFTSTTAQFEEFLTRGNRLRGLEFYGTTGLSASKSNSSDHMRPRVILIEEFPTVFDGDSPSLTAFRLSLQRYLSVSPSPRSNTRDDIERHGSSPVVIIVSETMLNTGASYSDNLTAHRLLGPDILSHPGTTIVDFNAIAPTFMFKALDLVLEKHIRRYRSAKRPGPAMLKSLSEVGDIRSAISSLEFLCLRCERFEKYPFPNATRTGRGNISLAPVEKEALQTITYRESSLGLFHAVGKIVYNKREDLSSTTDNPRPPRPPDHLWHCDRPTVSLVPVNELLEQLGTDTQTFISALYENYIPSCDGPAFVDCINGCIEALSDSDVLSADNMTTPGSSSRGRYKAAVGLGMLRQDELSYQVAARGLLFSLPSPVKRRITPTNQKGNAQDGHRIVFPTELRRSKEKDQVEELTNSWKTTLLHSLNGLRRQSTKSLADHYFQAGRQAIVATMASRNDLLLYQLPYMTRIGFNETVSRELYEITSIPKQRTQCDRQGIDNDHEPTTTYRASSVRQPSMPTNGRIYHQHNLPPAVSDREDKFVLSDDDIEDV</sequence>
<proteinExistence type="inferred from homology"/>
<dbReference type="STRING" id="331117.A1DAZ0"/>
<gene>
    <name evidence="10" type="ORF">NFIA_096520</name>
</gene>
<evidence type="ECO:0000259" key="9">
    <source>
        <dbReference type="Pfam" id="PF25812"/>
    </source>
</evidence>
<dbReference type="RefSeq" id="XP_001261927.1">
    <property type="nucleotide sequence ID" value="XM_001261926.1"/>
</dbReference>
<dbReference type="InterPro" id="IPR057927">
    <property type="entry name" value="RAD24-like_helical"/>
</dbReference>
<feature type="domain" description="Checkpoint protein RAD24-like helical bundle" evidence="9">
    <location>
        <begin position="540"/>
        <end position="643"/>
    </location>
</feature>
<comment type="subcellular location">
    <subcellularLocation>
        <location evidence="1">Nucleus</location>
    </subcellularLocation>
</comment>
<feature type="region of interest" description="Disordered" evidence="8">
    <location>
        <begin position="62"/>
        <end position="104"/>
    </location>
</feature>
<comment type="similarity">
    <text evidence="2">Belongs to the rad17/RAD24 family.</text>
</comment>
<dbReference type="Pfam" id="PF25812">
    <property type="entry name" value="RAD24_helical"/>
    <property type="match status" value="1"/>
</dbReference>
<evidence type="ECO:0000313" key="10">
    <source>
        <dbReference type="EMBL" id="EAW20030.1"/>
    </source>
</evidence>
<evidence type="ECO:0000256" key="4">
    <source>
        <dbReference type="ARBA" id="ARBA00022763"/>
    </source>
</evidence>
<dbReference type="GO" id="GO:0033314">
    <property type="term" value="P:mitotic DNA replication checkpoint signaling"/>
    <property type="evidence" value="ECO:0007669"/>
    <property type="project" value="TreeGrafter"/>
</dbReference>
<reference evidence="11" key="1">
    <citation type="journal article" date="2008" name="PLoS Genet.">
        <title>Genomic islands in the pathogenic filamentous fungus Aspergillus fumigatus.</title>
        <authorList>
            <person name="Fedorova N.D."/>
            <person name="Khaldi N."/>
            <person name="Joardar V.S."/>
            <person name="Maiti R."/>
            <person name="Amedeo P."/>
            <person name="Anderson M.J."/>
            <person name="Crabtree J."/>
            <person name="Silva J.C."/>
            <person name="Badger J.H."/>
            <person name="Albarraq A."/>
            <person name="Angiuoli S."/>
            <person name="Bussey H."/>
            <person name="Bowyer P."/>
            <person name="Cotty P.J."/>
            <person name="Dyer P.S."/>
            <person name="Egan A."/>
            <person name="Galens K."/>
            <person name="Fraser-Liggett C.M."/>
            <person name="Haas B.J."/>
            <person name="Inman J.M."/>
            <person name="Kent R."/>
            <person name="Lemieux S."/>
            <person name="Malavazi I."/>
            <person name="Orvis J."/>
            <person name="Roemer T."/>
            <person name="Ronning C.M."/>
            <person name="Sundaram J.P."/>
            <person name="Sutton G."/>
            <person name="Turner G."/>
            <person name="Venter J.C."/>
            <person name="White O.R."/>
            <person name="Whitty B.R."/>
            <person name="Youngman P."/>
            <person name="Wolfe K.H."/>
            <person name="Goldman G.H."/>
            <person name="Wortman J.R."/>
            <person name="Jiang B."/>
            <person name="Denning D.W."/>
            <person name="Nierman W.C."/>
        </authorList>
    </citation>
    <scope>NUCLEOTIDE SEQUENCE [LARGE SCALE GENOMIC DNA]</scope>
    <source>
        <strain evidence="11">ATCC 1020 / DSM 3700 / CBS 544.65 / FGSC A1164 / JCM 1740 / NRRL 181 / WB 181</strain>
    </source>
</reference>
<dbReference type="GO" id="GO:0003689">
    <property type="term" value="F:DNA clamp loader activity"/>
    <property type="evidence" value="ECO:0007669"/>
    <property type="project" value="TreeGrafter"/>
</dbReference>
<evidence type="ECO:0000256" key="1">
    <source>
        <dbReference type="ARBA" id="ARBA00004123"/>
    </source>
</evidence>
<keyword evidence="5" id="KW-0067">ATP-binding</keyword>
<feature type="region of interest" description="Disordered" evidence="8">
    <location>
        <begin position="801"/>
        <end position="830"/>
    </location>
</feature>
<dbReference type="InterPro" id="IPR027417">
    <property type="entry name" value="P-loop_NTPase"/>
</dbReference>
<keyword evidence="4" id="KW-0227">DNA damage</keyword>
<accession>A1DAZ0</accession>
<dbReference type="OrthoDB" id="10265971at2759"/>
<dbReference type="Gene3D" id="3.40.50.300">
    <property type="entry name" value="P-loop containing nucleotide triphosphate hydrolases"/>
    <property type="match status" value="1"/>
</dbReference>
<dbReference type="GeneID" id="4588411"/>
<organism evidence="10 11">
    <name type="scientific">Neosartorya fischeri (strain ATCC 1020 / DSM 3700 / CBS 544.65 / FGSC A1164 / JCM 1740 / NRRL 181 / WB 181)</name>
    <name type="common">Aspergillus fischerianus</name>
    <dbReference type="NCBI Taxonomy" id="331117"/>
    <lineage>
        <taxon>Eukaryota</taxon>
        <taxon>Fungi</taxon>
        <taxon>Dikarya</taxon>
        <taxon>Ascomycota</taxon>
        <taxon>Pezizomycotina</taxon>
        <taxon>Eurotiomycetes</taxon>
        <taxon>Eurotiomycetidae</taxon>
        <taxon>Eurotiales</taxon>
        <taxon>Aspergillaceae</taxon>
        <taxon>Aspergillus</taxon>
        <taxon>Aspergillus subgen. Fumigati</taxon>
    </lineage>
</organism>
<evidence type="ECO:0000256" key="7">
    <source>
        <dbReference type="ARBA" id="ARBA00023306"/>
    </source>
</evidence>
<dbReference type="GO" id="GO:0005634">
    <property type="term" value="C:nucleus"/>
    <property type="evidence" value="ECO:0007669"/>
    <property type="project" value="UniProtKB-SubCell"/>
</dbReference>
<keyword evidence="6" id="KW-0539">Nucleus</keyword>
<keyword evidence="3" id="KW-0547">Nucleotide-binding</keyword>
<dbReference type="Proteomes" id="UP000006702">
    <property type="component" value="Unassembled WGS sequence"/>
</dbReference>
<dbReference type="KEGG" id="nfi:NFIA_096520"/>
<dbReference type="PANTHER" id="PTHR12172">
    <property type="entry name" value="CELL CYCLE CHECKPOINT PROTEIN RAD17"/>
    <property type="match status" value="1"/>
</dbReference>
<dbReference type="GO" id="GO:0000077">
    <property type="term" value="P:DNA damage checkpoint signaling"/>
    <property type="evidence" value="ECO:0007669"/>
    <property type="project" value="TreeGrafter"/>
</dbReference>
<dbReference type="AlphaFoldDB" id="A1DAZ0"/>
<evidence type="ECO:0000313" key="11">
    <source>
        <dbReference type="Proteomes" id="UP000006702"/>
    </source>
</evidence>
<dbReference type="GO" id="GO:0005524">
    <property type="term" value="F:ATP binding"/>
    <property type="evidence" value="ECO:0007669"/>
    <property type="project" value="UniProtKB-KW"/>
</dbReference>
<name>A1DAZ0_NEOFI</name>
<dbReference type="Pfam" id="PF03215">
    <property type="entry name" value="Rad17"/>
    <property type="match status" value="1"/>
</dbReference>
<dbReference type="eggNOG" id="KOG1970">
    <property type="taxonomic scope" value="Eukaryota"/>
</dbReference>
<keyword evidence="11" id="KW-1185">Reference proteome</keyword>
<evidence type="ECO:0000256" key="8">
    <source>
        <dbReference type="SAM" id="MobiDB-lite"/>
    </source>
</evidence>